<organism evidence="1 2">
    <name type="scientific">Rhizobium etli (strain CIAT 652)</name>
    <dbReference type="NCBI Taxonomy" id="491916"/>
    <lineage>
        <taxon>Bacteria</taxon>
        <taxon>Pseudomonadati</taxon>
        <taxon>Pseudomonadota</taxon>
        <taxon>Alphaproteobacteria</taxon>
        <taxon>Hyphomicrobiales</taxon>
        <taxon>Rhizobiaceae</taxon>
        <taxon>Rhizobium/Agrobacterium group</taxon>
        <taxon>Rhizobium</taxon>
    </lineage>
</organism>
<proteinExistence type="predicted"/>
<dbReference type="EMBL" id="CP001074">
    <property type="protein sequence ID" value="ACE89481.1"/>
    <property type="molecule type" value="Genomic_DNA"/>
</dbReference>
<name>B3Q049_RHIE6</name>
<evidence type="ECO:0000313" key="2">
    <source>
        <dbReference type="Proteomes" id="UP000008817"/>
    </source>
</evidence>
<sequence length="102" mass="11521">MHDHDLPLFAWRPACQLILFPMTARVGKVRDVARKLASKTTARHADYYCSQVTEALRLHLEKVGLGEAQQDEQIGAFWSKVDQEMVRLTYRGTGSHDPRGAA</sequence>
<dbReference type="KEGG" id="rec:RHECIAT_CH0000488"/>
<dbReference type="InterPro" id="IPR045720">
    <property type="entry name" value="DUF6074"/>
</dbReference>
<dbReference type="eggNOG" id="ENOG5032NDI">
    <property type="taxonomic scope" value="Bacteria"/>
</dbReference>
<dbReference type="Pfam" id="PF19551">
    <property type="entry name" value="DUF6074"/>
    <property type="match status" value="1"/>
</dbReference>
<evidence type="ECO:0000313" key="1">
    <source>
        <dbReference type="EMBL" id="ACE89481.1"/>
    </source>
</evidence>
<dbReference type="Proteomes" id="UP000008817">
    <property type="component" value="Chromosome"/>
</dbReference>
<accession>B3Q049</accession>
<reference evidence="1 2" key="1">
    <citation type="submission" date="2008-04" db="EMBL/GenBank/DDBJ databases">
        <title>Genome diversity and DNA divergence of Rhizobium etli.</title>
        <authorList>
            <person name="Gonzalez V."/>
            <person name="Acosta J.L."/>
            <person name="Santamaria R.I."/>
            <person name="Bustos P."/>
            <person name="Hernandez-Gonzalez I.L."/>
            <person name="Fernandez J.L."/>
            <person name="Diaz R."/>
            <person name="Flores M."/>
            <person name="Mora J."/>
            <person name="Palacios R."/>
            <person name="Davila G."/>
        </authorList>
    </citation>
    <scope>NUCLEOTIDE SEQUENCE [LARGE SCALE GENOMIC DNA]</scope>
    <source>
        <strain evidence="1 2">CIAT 652</strain>
    </source>
</reference>
<gene>
    <name evidence="1" type="ordered locus">RHECIAT_CH0000488</name>
</gene>
<dbReference type="HOGENOM" id="CLU_182325_0_0_5"/>
<protein>
    <submittedName>
        <fullName evidence="1">Uncharacterized protein</fullName>
    </submittedName>
</protein>
<dbReference type="AlphaFoldDB" id="B3Q049"/>